<organism evidence="1 2">
    <name type="scientific">Penicillium frequentans</name>
    <dbReference type="NCBI Taxonomy" id="3151616"/>
    <lineage>
        <taxon>Eukaryota</taxon>
        <taxon>Fungi</taxon>
        <taxon>Dikarya</taxon>
        <taxon>Ascomycota</taxon>
        <taxon>Pezizomycotina</taxon>
        <taxon>Eurotiomycetes</taxon>
        <taxon>Eurotiomycetidae</taxon>
        <taxon>Eurotiales</taxon>
        <taxon>Aspergillaceae</taxon>
        <taxon>Penicillium</taxon>
    </lineage>
</organism>
<protein>
    <submittedName>
        <fullName evidence="1">Uncharacterized protein</fullName>
    </submittedName>
</protein>
<keyword evidence="2" id="KW-1185">Reference proteome</keyword>
<reference evidence="1 2" key="1">
    <citation type="journal article" date="2023" name="IMA Fungus">
        <title>Comparative genomic study of the Penicillium genus elucidates a diverse pangenome and 15 lateral gene transfer events.</title>
        <authorList>
            <person name="Petersen C."/>
            <person name="Sorensen T."/>
            <person name="Nielsen M.R."/>
            <person name="Sondergaard T.E."/>
            <person name="Sorensen J.L."/>
            <person name="Fitzpatrick D.A."/>
            <person name="Frisvad J.C."/>
            <person name="Nielsen K.L."/>
        </authorList>
    </citation>
    <scope>NUCLEOTIDE SEQUENCE [LARGE SCALE GENOMIC DNA]</scope>
    <source>
        <strain evidence="1 2">IBT 35679</strain>
    </source>
</reference>
<evidence type="ECO:0000313" key="2">
    <source>
        <dbReference type="Proteomes" id="UP001220324"/>
    </source>
</evidence>
<dbReference type="AlphaFoldDB" id="A0AAD6CIT4"/>
<dbReference type="EMBL" id="JAQIZZ010000008">
    <property type="protein sequence ID" value="KAJ5524323.1"/>
    <property type="molecule type" value="Genomic_DNA"/>
</dbReference>
<dbReference type="Proteomes" id="UP001220324">
    <property type="component" value="Unassembled WGS sequence"/>
</dbReference>
<name>A0AAD6CIT4_9EURO</name>
<comment type="caution">
    <text evidence="1">The sequence shown here is derived from an EMBL/GenBank/DDBJ whole genome shotgun (WGS) entry which is preliminary data.</text>
</comment>
<accession>A0AAD6CIT4</accession>
<sequence>MLSWIPHLVFFSLPPHIIWSTMGMVILDWQLCFSIIKSRQHADAQILGQFVAKENPGFSGAKELLDDLWVQISHKPTNFQSFFLVKLPSQQLLIVWKIFRLICHWLKEHSMSWRPYTPMNFHQFPRHSK</sequence>
<evidence type="ECO:0000313" key="1">
    <source>
        <dbReference type="EMBL" id="KAJ5524323.1"/>
    </source>
</evidence>
<gene>
    <name evidence="1" type="ORF">N7494_010973</name>
</gene>
<proteinExistence type="predicted"/>